<dbReference type="STRING" id="1313296.SAMN05661091_1886"/>
<keyword evidence="3" id="KW-1185">Reference proteome</keyword>
<keyword evidence="1" id="KW-0472">Membrane</keyword>
<evidence type="ECO:0000256" key="1">
    <source>
        <dbReference type="SAM" id="Phobius"/>
    </source>
</evidence>
<dbReference type="EMBL" id="LT840184">
    <property type="protein sequence ID" value="SMF80794.1"/>
    <property type="molecule type" value="Genomic_DNA"/>
</dbReference>
<dbReference type="Proteomes" id="UP000192940">
    <property type="component" value="Chromosome I"/>
</dbReference>
<feature type="transmembrane region" description="Helical" evidence="1">
    <location>
        <begin position="12"/>
        <end position="33"/>
    </location>
</feature>
<evidence type="ECO:0000313" key="2">
    <source>
        <dbReference type="EMBL" id="SMF80794.1"/>
    </source>
</evidence>
<keyword evidence="1" id="KW-1133">Transmembrane helix</keyword>
<keyword evidence="1" id="KW-0812">Transmembrane</keyword>
<organism evidence="2 3">
    <name type="scientific">Paenibacillus uliginis N3/975</name>
    <dbReference type="NCBI Taxonomy" id="1313296"/>
    <lineage>
        <taxon>Bacteria</taxon>
        <taxon>Bacillati</taxon>
        <taxon>Bacillota</taxon>
        <taxon>Bacilli</taxon>
        <taxon>Bacillales</taxon>
        <taxon>Paenibacillaceae</taxon>
        <taxon>Paenibacillus</taxon>
    </lineage>
</organism>
<feature type="transmembrane region" description="Helical" evidence="1">
    <location>
        <begin position="66"/>
        <end position="84"/>
    </location>
</feature>
<proteinExistence type="predicted"/>
<gene>
    <name evidence="2" type="ORF">SAMN05661091_1886</name>
</gene>
<dbReference type="AlphaFoldDB" id="A0A1X7H7B2"/>
<evidence type="ECO:0000313" key="3">
    <source>
        <dbReference type="Proteomes" id="UP000192940"/>
    </source>
</evidence>
<accession>A0A1X7H7B2</accession>
<protein>
    <submittedName>
        <fullName evidence="2">Uncharacterized protein</fullName>
    </submittedName>
</protein>
<sequence>MNMSKKRIVIESVVFSTVICFGYILFMVIQGYILTKNDVPDIINSYNNVEYLQQKVAFGVINRGGGWIYAIGAFILLALTYGTIRWRLKRKL</sequence>
<name>A0A1X7H7B2_9BACL</name>
<reference evidence="3" key="1">
    <citation type="submission" date="2017-04" db="EMBL/GenBank/DDBJ databases">
        <authorList>
            <person name="Varghese N."/>
            <person name="Submissions S."/>
        </authorList>
    </citation>
    <scope>NUCLEOTIDE SEQUENCE [LARGE SCALE GENOMIC DNA]</scope>
    <source>
        <strain evidence="3">N3/975</strain>
    </source>
</reference>